<evidence type="ECO:0000256" key="2">
    <source>
        <dbReference type="SAM" id="Coils"/>
    </source>
</evidence>
<organism evidence="5 6">
    <name type="scientific">Desulfopila aestuarii DSM 18488</name>
    <dbReference type="NCBI Taxonomy" id="1121416"/>
    <lineage>
        <taxon>Bacteria</taxon>
        <taxon>Pseudomonadati</taxon>
        <taxon>Thermodesulfobacteriota</taxon>
        <taxon>Desulfobulbia</taxon>
        <taxon>Desulfobulbales</taxon>
        <taxon>Desulfocapsaceae</taxon>
        <taxon>Desulfopila</taxon>
    </lineage>
</organism>
<dbReference type="OrthoDB" id="343514at2"/>
<dbReference type="Gene3D" id="3.30.450.20">
    <property type="entry name" value="PAS domain"/>
    <property type="match status" value="2"/>
</dbReference>
<dbReference type="SMART" id="SM00091">
    <property type="entry name" value="PAS"/>
    <property type="match status" value="2"/>
</dbReference>
<feature type="coiled-coil region" evidence="2">
    <location>
        <begin position="2"/>
        <end position="61"/>
    </location>
</feature>
<keyword evidence="2" id="KW-0175">Coiled coil</keyword>
<sequence length="551" mass="63218">MLSDQEKTREELLAEVASLRKRLANAELELFSFEKQCEERNRDLARECAEHRKAVQALEMSRLIVERSPVILFRRIAGENPHLEYISENVRQFGYSPEDFFSGAIHFKDVVHPDDQVRVGEEIRRYAKEDVEEYTMHYRCITKDGDVRWIEDQTSVIRDADGCKTHNQGVLFDITDRRLAEEALRKSEEKYRRIVETAAEGFVLMNEDLIIVDVNDAYCRNTGYSREELIGTSSFDRGTEEFREFMLQNRDTLLNQEYREFEGEGYGKDGRRIPFLVHGNTLRNDQGEIIGHMAFITDMTEHKKALRLAGEVQKSLLPQEKPQVRGLDIAGRNVSCDEIGGDYFDFIWQRDSHQGPFNVVVGDISGHGVDSALLMTTARAFLRMRASQPGTISEIISAMNSQLARDVLDSGRFMTLFYLSIDPEHRRLDWVRAGHDPALLYDPVQDEFTELKGEGIALGVVDEVNYHEHRREHLANGQIIAIGTDGIWEAFNIQGEMYGKNRLRECIRANAMRSAAEILGAVYEELRRFTLGRKTEDDITLVVIKVDGLEP</sequence>
<dbReference type="InterPro" id="IPR052016">
    <property type="entry name" value="Bact_Sigma-Reg"/>
</dbReference>
<dbReference type="SUPFAM" id="SSF55785">
    <property type="entry name" value="PYP-like sensor domain (PAS domain)"/>
    <property type="match status" value="2"/>
</dbReference>
<dbReference type="PANTHER" id="PTHR43156:SF2">
    <property type="entry name" value="STAGE II SPORULATION PROTEIN E"/>
    <property type="match status" value="1"/>
</dbReference>
<evidence type="ECO:0000313" key="5">
    <source>
        <dbReference type="EMBL" id="SHO51316.1"/>
    </source>
</evidence>
<dbReference type="InterPro" id="IPR036457">
    <property type="entry name" value="PPM-type-like_dom_sf"/>
</dbReference>
<feature type="domain" description="PAC" evidence="4">
    <location>
        <begin position="134"/>
        <end position="186"/>
    </location>
</feature>
<dbReference type="PROSITE" id="PS50112">
    <property type="entry name" value="PAS"/>
    <property type="match status" value="2"/>
</dbReference>
<proteinExistence type="predicted"/>
<dbReference type="RefSeq" id="WP_073615383.1">
    <property type="nucleotide sequence ID" value="NZ_FRFE01000024.1"/>
</dbReference>
<gene>
    <name evidence="5" type="ORF">SAMN02745220_03951</name>
</gene>
<dbReference type="Gene3D" id="3.60.40.10">
    <property type="entry name" value="PPM-type phosphatase domain"/>
    <property type="match status" value="1"/>
</dbReference>
<dbReference type="InterPro" id="IPR000700">
    <property type="entry name" value="PAS-assoc_C"/>
</dbReference>
<dbReference type="GO" id="GO:0006355">
    <property type="term" value="P:regulation of DNA-templated transcription"/>
    <property type="evidence" value="ECO:0007669"/>
    <property type="project" value="InterPro"/>
</dbReference>
<dbReference type="PROSITE" id="PS50113">
    <property type="entry name" value="PAC"/>
    <property type="match status" value="2"/>
</dbReference>
<evidence type="ECO:0000313" key="6">
    <source>
        <dbReference type="Proteomes" id="UP000184603"/>
    </source>
</evidence>
<evidence type="ECO:0000259" key="3">
    <source>
        <dbReference type="PROSITE" id="PS50112"/>
    </source>
</evidence>
<name>A0A1M7YFF4_9BACT</name>
<dbReference type="NCBIfam" id="TIGR00229">
    <property type="entry name" value="sensory_box"/>
    <property type="match status" value="2"/>
</dbReference>
<keyword evidence="6" id="KW-1185">Reference proteome</keyword>
<dbReference type="InterPro" id="IPR000014">
    <property type="entry name" value="PAS"/>
</dbReference>
<dbReference type="SMART" id="SM00086">
    <property type="entry name" value="PAC"/>
    <property type="match status" value="2"/>
</dbReference>
<dbReference type="Pfam" id="PF00989">
    <property type="entry name" value="PAS"/>
    <property type="match status" value="1"/>
</dbReference>
<dbReference type="InterPro" id="IPR013655">
    <property type="entry name" value="PAS_fold_3"/>
</dbReference>
<dbReference type="EMBL" id="FRFE01000024">
    <property type="protein sequence ID" value="SHO51316.1"/>
    <property type="molecule type" value="Genomic_DNA"/>
</dbReference>
<feature type="domain" description="PAS" evidence="3">
    <location>
        <begin position="187"/>
        <end position="257"/>
    </location>
</feature>
<reference evidence="5 6" key="1">
    <citation type="submission" date="2016-12" db="EMBL/GenBank/DDBJ databases">
        <authorList>
            <person name="Song W.-J."/>
            <person name="Kurnit D.M."/>
        </authorList>
    </citation>
    <scope>NUCLEOTIDE SEQUENCE [LARGE SCALE GENOMIC DNA]</scope>
    <source>
        <strain evidence="5 6">DSM 18488</strain>
    </source>
</reference>
<protein>
    <submittedName>
        <fullName evidence="5">Sigma-B regulation protein RsbU (Phosphoserine phosphatase)</fullName>
    </submittedName>
</protein>
<dbReference type="InterPro" id="IPR013767">
    <property type="entry name" value="PAS_fold"/>
</dbReference>
<dbReference type="InterPro" id="IPR001610">
    <property type="entry name" value="PAC"/>
</dbReference>
<dbReference type="Proteomes" id="UP000184603">
    <property type="component" value="Unassembled WGS sequence"/>
</dbReference>
<dbReference type="InterPro" id="IPR001932">
    <property type="entry name" value="PPM-type_phosphatase-like_dom"/>
</dbReference>
<dbReference type="STRING" id="1121416.SAMN02745220_03951"/>
<evidence type="ECO:0000256" key="1">
    <source>
        <dbReference type="ARBA" id="ARBA00022801"/>
    </source>
</evidence>
<dbReference type="Pfam" id="PF08447">
    <property type="entry name" value="PAS_3"/>
    <property type="match status" value="1"/>
</dbReference>
<dbReference type="SMART" id="SM00331">
    <property type="entry name" value="PP2C_SIG"/>
    <property type="match status" value="1"/>
</dbReference>
<dbReference type="Pfam" id="PF07228">
    <property type="entry name" value="SpoIIE"/>
    <property type="match status" value="1"/>
</dbReference>
<dbReference type="AlphaFoldDB" id="A0A1M7YFF4"/>
<dbReference type="SUPFAM" id="SSF81606">
    <property type="entry name" value="PP2C-like"/>
    <property type="match status" value="1"/>
</dbReference>
<dbReference type="GO" id="GO:0016791">
    <property type="term" value="F:phosphatase activity"/>
    <property type="evidence" value="ECO:0007669"/>
    <property type="project" value="TreeGrafter"/>
</dbReference>
<feature type="domain" description="PAS" evidence="3">
    <location>
        <begin position="93"/>
        <end position="130"/>
    </location>
</feature>
<keyword evidence="1" id="KW-0378">Hydrolase</keyword>
<evidence type="ECO:0000259" key="4">
    <source>
        <dbReference type="PROSITE" id="PS50113"/>
    </source>
</evidence>
<dbReference type="CDD" id="cd00130">
    <property type="entry name" value="PAS"/>
    <property type="match status" value="2"/>
</dbReference>
<feature type="domain" description="PAC" evidence="4">
    <location>
        <begin position="259"/>
        <end position="311"/>
    </location>
</feature>
<dbReference type="PANTHER" id="PTHR43156">
    <property type="entry name" value="STAGE II SPORULATION PROTEIN E-RELATED"/>
    <property type="match status" value="1"/>
</dbReference>
<dbReference type="InterPro" id="IPR035965">
    <property type="entry name" value="PAS-like_dom_sf"/>
</dbReference>
<accession>A0A1M7YFF4</accession>